<feature type="region of interest" description="Disordered" evidence="2">
    <location>
        <begin position="604"/>
        <end position="646"/>
    </location>
</feature>
<feature type="coiled-coil region" evidence="1">
    <location>
        <begin position="818"/>
        <end position="852"/>
    </location>
</feature>
<feature type="region of interest" description="Disordered" evidence="2">
    <location>
        <begin position="326"/>
        <end position="367"/>
    </location>
</feature>
<dbReference type="Pfam" id="PF11690">
    <property type="entry name" value="DUF3287"/>
    <property type="match status" value="2"/>
</dbReference>
<feature type="coiled-coil region" evidence="1">
    <location>
        <begin position="408"/>
        <end position="473"/>
    </location>
</feature>
<comment type="caution">
    <text evidence="3">The sequence shown here is derived from an EMBL/GenBank/DDBJ whole genome shotgun (WGS) entry which is preliminary data.</text>
</comment>
<evidence type="ECO:0000313" key="3">
    <source>
        <dbReference type="EMBL" id="KAG7599520.1"/>
    </source>
</evidence>
<dbReference type="EMBL" id="JAEFBJ010000006">
    <property type="protein sequence ID" value="KAG7599520.1"/>
    <property type="molecule type" value="Genomic_DNA"/>
</dbReference>
<dbReference type="Proteomes" id="UP000694251">
    <property type="component" value="Chromosome 6"/>
</dbReference>
<evidence type="ECO:0000313" key="4">
    <source>
        <dbReference type="Proteomes" id="UP000694251"/>
    </source>
</evidence>
<accession>A0A8T2CMY2</accession>
<protein>
    <submittedName>
        <fullName evidence="3">Uncharacterized protein</fullName>
    </submittedName>
</protein>
<evidence type="ECO:0000256" key="2">
    <source>
        <dbReference type="SAM" id="MobiDB-lite"/>
    </source>
</evidence>
<keyword evidence="1" id="KW-0175">Coiled coil</keyword>
<dbReference type="InterPro" id="IPR021704">
    <property type="entry name" value="DUF3287"/>
</dbReference>
<reference evidence="3 4" key="1">
    <citation type="submission" date="2020-12" db="EMBL/GenBank/DDBJ databases">
        <title>Concerted genomic and epigenomic changes stabilize Arabidopsis allopolyploids.</title>
        <authorList>
            <person name="Chen Z."/>
        </authorList>
    </citation>
    <scope>NUCLEOTIDE SEQUENCE [LARGE SCALE GENOMIC DNA]</scope>
    <source>
        <strain evidence="3">As9502</strain>
        <tissue evidence="3">Leaf</tissue>
    </source>
</reference>
<gene>
    <name evidence="3" type="ORF">ISN44_As06g037020</name>
</gene>
<evidence type="ECO:0000256" key="1">
    <source>
        <dbReference type="SAM" id="Coils"/>
    </source>
</evidence>
<dbReference type="AlphaFoldDB" id="A0A8T2CMY2"/>
<name>A0A8T2CMY2_ARASU</name>
<organism evidence="3 4">
    <name type="scientific">Arabidopsis suecica</name>
    <name type="common">Swedish thale-cress</name>
    <name type="synonym">Cardaminopsis suecica</name>
    <dbReference type="NCBI Taxonomy" id="45249"/>
    <lineage>
        <taxon>Eukaryota</taxon>
        <taxon>Viridiplantae</taxon>
        <taxon>Streptophyta</taxon>
        <taxon>Embryophyta</taxon>
        <taxon>Tracheophyta</taxon>
        <taxon>Spermatophyta</taxon>
        <taxon>Magnoliopsida</taxon>
        <taxon>eudicotyledons</taxon>
        <taxon>Gunneridae</taxon>
        <taxon>Pentapetalae</taxon>
        <taxon>rosids</taxon>
        <taxon>malvids</taxon>
        <taxon>Brassicales</taxon>
        <taxon>Brassicaceae</taxon>
        <taxon>Camelineae</taxon>
        <taxon>Arabidopsis</taxon>
    </lineage>
</organism>
<keyword evidence="4" id="KW-1185">Reference proteome</keyword>
<feature type="coiled-coil region" evidence="1">
    <location>
        <begin position="688"/>
        <end position="722"/>
    </location>
</feature>
<sequence length="905" mass="101907">MSNSPSEIRGCEVEDLKAFMGEETEPHTQTGDGFDLHPQSQSTVESLNDLRLLCHIPPEVEMVVPKPYESPESGREGYCCAYEIYFKGCGLFLPLPDILLTYLNHLGIAFSHMSSNMLLYLMCTFTVAAEAGYSLGLSELLELFQTRESRTSGYYALYPIADQNLVDDLPLKDNVWKKFWFFFRINSTQIRPVPSVDFLNFYKVVLERPVNWNSFTLERIHGAGHSVRMGLTLPVDPHPVEIDLSSLNARDRRRIKEADKKIKDQISLIGKNKKSATSSGDDKIYRKTLLVDDGSLEGSKSMAVVKNNAPLPTPAADNTIAATTEEESLIGDSSFMKKRKAEELEPPLQSRPKSTRKDITTPSNLSISESAEAQELDHLRAQDLLPGPHLNQATLDVNGIVNYYEEELTKVSKRADIAEGEIEKLQSSNQLVKETAGLDSARQREIEQLERSGEETRKNLADIEQKLKTALADHDFAKAWNKLSSERDEMKSNLDLIKEIEEGSINLAIEKETVGAELAETEAKLAIALQPYLDLQQFASEFADSPPLTEPNTGLSLDETMLTGSPSAHFNEFGTNVDKIYLERTQGFSGQNPAIFSIMEDDFGSRSETPQDATIGGAPMASPQDESSGPNPPRLPSSESLFPTGDGFTPQGVAIPCFLSSMSKEEKIECHEFMEQITERYVFLCSERQRLGRKRRDLEDRIARTERKIRRLESDVHNWERRGFDSIARIPSCLREHIRCSPLLDFINNNSIRFEEGNSSENPSDSFKMLGDDLPGTSDIELVKTEATGEPEESRRLGWGTNIQVPNVLVERLLAQDRIKAEEFINKLIARHNELEDEKIEIRKRRIELEKRRLDIAREIHRLEAHPSDWIEIGLQEYGTMPGCILSIVDLAGQGAELFRHPRPF</sequence>
<proteinExistence type="predicted"/>
<dbReference type="OrthoDB" id="1750920at2759"/>